<dbReference type="EMBL" id="JACHOV010000015">
    <property type="protein sequence ID" value="MBB4642821.1"/>
    <property type="molecule type" value="Genomic_DNA"/>
</dbReference>
<accession>A0A840HYT9</accession>
<sequence length="63" mass="7033">MAQAPNVAFQLRTGSLGFPIFNIRGVTLLDFSDSNESSVENYADDFYLGSPALIAHRLRDWNI</sequence>
<organism evidence="1 2">
    <name type="scientific">Rhizorhapis suberifaciens</name>
    <name type="common">corky root of lettuce</name>
    <dbReference type="NCBI Taxonomy" id="13656"/>
    <lineage>
        <taxon>Bacteria</taxon>
        <taxon>Pseudomonadati</taxon>
        <taxon>Pseudomonadota</taxon>
        <taxon>Alphaproteobacteria</taxon>
        <taxon>Sphingomonadales</taxon>
        <taxon>Sphingomonadaceae</taxon>
        <taxon>Rhizorhapis</taxon>
    </lineage>
</organism>
<protein>
    <submittedName>
        <fullName evidence="1">Uncharacterized protein</fullName>
    </submittedName>
</protein>
<keyword evidence="2" id="KW-1185">Reference proteome</keyword>
<name>A0A840HYT9_9SPHN</name>
<gene>
    <name evidence="1" type="ORF">HNQ99_003157</name>
</gene>
<reference evidence="1 2" key="1">
    <citation type="submission" date="2020-08" db="EMBL/GenBank/DDBJ databases">
        <title>Genomic Encyclopedia of Type Strains, Phase IV (KMG-IV): sequencing the most valuable type-strain genomes for metagenomic binning, comparative biology and taxonomic classification.</title>
        <authorList>
            <person name="Goeker M."/>
        </authorList>
    </citation>
    <scope>NUCLEOTIDE SEQUENCE [LARGE SCALE GENOMIC DNA]</scope>
    <source>
        <strain evidence="1 2">DSM 7465</strain>
    </source>
</reference>
<dbReference type="RefSeq" id="WP_184477246.1">
    <property type="nucleotide sequence ID" value="NZ_JACHOV010000015.1"/>
</dbReference>
<dbReference type="Proteomes" id="UP000575068">
    <property type="component" value="Unassembled WGS sequence"/>
</dbReference>
<dbReference type="AlphaFoldDB" id="A0A840HYT9"/>
<proteinExistence type="predicted"/>
<evidence type="ECO:0000313" key="2">
    <source>
        <dbReference type="Proteomes" id="UP000575068"/>
    </source>
</evidence>
<evidence type="ECO:0000313" key="1">
    <source>
        <dbReference type="EMBL" id="MBB4642821.1"/>
    </source>
</evidence>
<comment type="caution">
    <text evidence="1">The sequence shown here is derived from an EMBL/GenBank/DDBJ whole genome shotgun (WGS) entry which is preliminary data.</text>
</comment>